<evidence type="ECO:0000313" key="1">
    <source>
        <dbReference type="EMBL" id="GBM36243.1"/>
    </source>
</evidence>
<proteinExistence type="predicted"/>
<comment type="caution">
    <text evidence="1">The sequence shown here is derived from an EMBL/GenBank/DDBJ whole genome shotgun (WGS) entry which is preliminary data.</text>
</comment>
<dbReference type="AlphaFoldDB" id="A0A4Y2F495"/>
<accession>A0A4Y2F495</accession>
<evidence type="ECO:0000313" key="2">
    <source>
        <dbReference type="Proteomes" id="UP000499080"/>
    </source>
</evidence>
<dbReference type="Proteomes" id="UP000499080">
    <property type="component" value="Unassembled WGS sequence"/>
</dbReference>
<keyword evidence="2" id="KW-1185">Reference proteome</keyword>
<reference evidence="1 2" key="1">
    <citation type="journal article" date="2019" name="Sci. Rep.">
        <title>Orb-weaving spider Araneus ventricosus genome elucidates the spidroin gene catalogue.</title>
        <authorList>
            <person name="Kono N."/>
            <person name="Nakamura H."/>
            <person name="Ohtoshi R."/>
            <person name="Moran D.A.P."/>
            <person name="Shinohara A."/>
            <person name="Yoshida Y."/>
            <person name="Fujiwara M."/>
            <person name="Mori M."/>
            <person name="Tomita M."/>
            <person name="Arakawa K."/>
        </authorList>
    </citation>
    <scope>NUCLEOTIDE SEQUENCE [LARGE SCALE GENOMIC DNA]</scope>
</reference>
<dbReference type="EMBL" id="BGPR01000807">
    <property type="protein sequence ID" value="GBM36243.1"/>
    <property type="molecule type" value="Genomic_DNA"/>
</dbReference>
<protein>
    <submittedName>
        <fullName evidence="1">Uncharacterized protein</fullName>
    </submittedName>
</protein>
<name>A0A4Y2F495_ARAVE</name>
<organism evidence="1 2">
    <name type="scientific">Araneus ventricosus</name>
    <name type="common">Orbweaver spider</name>
    <name type="synonym">Epeira ventricosa</name>
    <dbReference type="NCBI Taxonomy" id="182803"/>
    <lineage>
        <taxon>Eukaryota</taxon>
        <taxon>Metazoa</taxon>
        <taxon>Ecdysozoa</taxon>
        <taxon>Arthropoda</taxon>
        <taxon>Chelicerata</taxon>
        <taxon>Arachnida</taxon>
        <taxon>Araneae</taxon>
        <taxon>Araneomorphae</taxon>
        <taxon>Entelegynae</taxon>
        <taxon>Araneoidea</taxon>
        <taxon>Araneidae</taxon>
        <taxon>Araneus</taxon>
    </lineage>
</organism>
<sequence>MMTHILLGTTFSVINSMSPIPPQTALFDRGRTQAVSGARVNFTGEKQFLSLLTIDRPNLGVVLLEFLYRKEGYNSVFVKENLLQFFRYWNSHSSRVQSVNTELCSFQVVRQI</sequence>
<gene>
    <name evidence="1" type="ORF">AVEN_71950_1</name>
</gene>